<evidence type="ECO:0000313" key="2">
    <source>
        <dbReference type="EMBL" id="KAG0249249.1"/>
    </source>
</evidence>
<dbReference type="PANTHER" id="PTHR40467">
    <property type="match status" value="1"/>
</dbReference>
<keyword evidence="3" id="KW-1185">Reference proteome</keyword>
<keyword evidence="1" id="KW-1133">Transmembrane helix</keyword>
<name>A0A9P6PL65_9FUNG</name>
<keyword evidence="1" id="KW-0812">Transmembrane</keyword>
<dbReference type="EMBL" id="JAAAJA010000848">
    <property type="protein sequence ID" value="KAG0249249.1"/>
    <property type="molecule type" value="Genomic_DNA"/>
</dbReference>
<proteinExistence type="predicted"/>
<feature type="transmembrane region" description="Helical" evidence="1">
    <location>
        <begin position="193"/>
        <end position="217"/>
    </location>
</feature>
<dbReference type="AlphaFoldDB" id="A0A9P6PL65"/>
<organism evidence="2 3">
    <name type="scientific">Mortierella polycephala</name>
    <dbReference type="NCBI Taxonomy" id="41804"/>
    <lineage>
        <taxon>Eukaryota</taxon>
        <taxon>Fungi</taxon>
        <taxon>Fungi incertae sedis</taxon>
        <taxon>Mucoromycota</taxon>
        <taxon>Mortierellomycotina</taxon>
        <taxon>Mortierellomycetes</taxon>
        <taxon>Mortierellales</taxon>
        <taxon>Mortierellaceae</taxon>
        <taxon>Mortierella</taxon>
    </lineage>
</organism>
<keyword evidence="1" id="KW-0472">Membrane</keyword>
<feature type="transmembrane region" description="Helical" evidence="1">
    <location>
        <begin position="281"/>
        <end position="298"/>
    </location>
</feature>
<feature type="transmembrane region" description="Helical" evidence="1">
    <location>
        <begin position="429"/>
        <end position="448"/>
    </location>
</feature>
<sequence length="540" mass="62413">VLRFIPGQSRNNRSSTSLASRAVTIYDDDENSPLLTSGLIPTRRQVSQWTNSIWKRQAVLLILPVSIVIMWCSVPLRTYPDEPDDGGDGFNSTWPWDRFPWWQPHLGINNTIPSSSSLSAATAASIGGIAGGLDSSGTITNISMLPTAPSQPSVLINFWFFLWFYYGFYNAIALLLITKIFNIYSLNWWPKALGGLTSYVIFWLSTQLMGILVYYFTGLEGYRLTWVFLTFCTMLIPLFVTFLVIRSENRNVYRHSLTVAQKMFLSDAWIESRIPASYIRFLWLCVALAIALSTIVTGELYADQYISTSPHTTVEGLIYVYSWVGTIYILDAITDYIIETRVRSYPLSSIFKLYYFMIYFIFYRNLFVRLRSYEQFVVIQLASSFWVCIFHPICMTHTVYKTLVFLFGITRTYEEYKRQVGRGLFLRNLAENVTMLAFLCWVNILYYGPNAKIYPYFQFKDDIRDYDHDVTVYASLGIWASELVSNFINRTICKHFLGHHVTKEALKDFKEYPELIVAFVLVMIHILQDMLLALLKLTFA</sequence>
<dbReference type="Proteomes" id="UP000726737">
    <property type="component" value="Unassembled WGS sequence"/>
</dbReference>
<accession>A0A9P6PL65</accession>
<dbReference type="PANTHER" id="PTHR40467:SF1">
    <property type="match status" value="1"/>
</dbReference>
<comment type="caution">
    <text evidence="2">The sequence shown here is derived from an EMBL/GenBank/DDBJ whole genome shotgun (WGS) entry which is preliminary data.</text>
</comment>
<feature type="transmembrane region" description="Helical" evidence="1">
    <location>
        <begin position="158"/>
        <end position="181"/>
    </location>
</feature>
<evidence type="ECO:0000256" key="1">
    <source>
        <dbReference type="SAM" id="Phobius"/>
    </source>
</evidence>
<dbReference type="InterPro" id="IPR039966">
    <property type="entry name" value="C553.12c"/>
</dbReference>
<feature type="transmembrane region" description="Helical" evidence="1">
    <location>
        <begin position="515"/>
        <end position="535"/>
    </location>
</feature>
<feature type="transmembrane region" description="Helical" evidence="1">
    <location>
        <begin position="58"/>
        <end position="76"/>
    </location>
</feature>
<feature type="transmembrane region" description="Helical" evidence="1">
    <location>
        <begin position="345"/>
        <end position="363"/>
    </location>
</feature>
<feature type="transmembrane region" description="Helical" evidence="1">
    <location>
        <begin position="318"/>
        <end position="338"/>
    </location>
</feature>
<reference evidence="2" key="1">
    <citation type="journal article" date="2020" name="Fungal Divers.">
        <title>Resolving the Mortierellaceae phylogeny through synthesis of multi-gene phylogenetics and phylogenomics.</title>
        <authorList>
            <person name="Vandepol N."/>
            <person name="Liber J."/>
            <person name="Desiro A."/>
            <person name="Na H."/>
            <person name="Kennedy M."/>
            <person name="Barry K."/>
            <person name="Grigoriev I.V."/>
            <person name="Miller A.N."/>
            <person name="O'Donnell K."/>
            <person name="Stajich J.E."/>
            <person name="Bonito G."/>
        </authorList>
    </citation>
    <scope>NUCLEOTIDE SEQUENCE</scope>
    <source>
        <strain evidence="2">KOD948</strain>
    </source>
</reference>
<feature type="non-terminal residue" evidence="2">
    <location>
        <position position="540"/>
    </location>
</feature>
<gene>
    <name evidence="2" type="ORF">BG011_009468</name>
</gene>
<feature type="transmembrane region" description="Helical" evidence="1">
    <location>
        <begin position="383"/>
        <end position="409"/>
    </location>
</feature>
<dbReference type="OrthoDB" id="5541877at2759"/>
<evidence type="ECO:0000313" key="3">
    <source>
        <dbReference type="Proteomes" id="UP000726737"/>
    </source>
</evidence>
<protein>
    <submittedName>
        <fullName evidence="2">Uncharacterized protein</fullName>
    </submittedName>
</protein>
<feature type="transmembrane region" description="Helical" evidence="1">
    <location>
        <begin position="223"/>
        <end position="245"/>
    </location>
</feature>